<name>A0A848QIJ1_9SPHN</name>
<evidence type="ECO:0000313" key="2">
    <source>
        <dbReference type="EMBL" id="NMW30549.1"/>
    </source>
</evidence>
<dbReference type="InterPro" id="IPR003795">
    <property type="entry name" value="DUF192"/>
</dbReference>
<proteinExistence type="predicted"/>
<dbReference type="Proteomes" id="UP000561181">
    <property type="component" value="Unassembled WGS sequence"/>
</dbReference>
<comment type="caution">
    <text evidence="2">The sequence shown here is derived from an EMBL/GenBank/DDBJ whole genome shotgun (WGS) entry which is preliminary data.</text>
</comment>
<accession>A0A848QIJ1</accession>
<dbReference type="Gene3D" id="2.60.120.1140">
    <property type="entry name" value="Protein of unknown function DUF192"/>
    <property type="match status" value="1"/>
</dbReference>
<keyword evidence="3" id="KW-1185">Reference proteome</keyword>
<dbReference type="InterPro" id="IPR038695">
    <property type="entry name" value="Saro_0823-like_sf"/>
</dbReference>
<sequence length="147" mass="15783">MTACAPQNAQEPAMSAEQPATHPESGLAVIPLTVTSGATRHEFQVEVAQTEAEQAKGLMFRTKLGPTEGMIFPRQPADIASFWMKNTPLPLDIIFVGTDGRILNIAANTEPYSLEPVSAIGLTETVFEIRGGRAEELGIKAGDLVEY</sequence>
<feature type="compositionally biased region" description="Polar residues" evidence="1">
    <location>
        <begin position="1"/>
        <end position="10"/>
    </location>
</feature>
<dbReference type="EMBL" id="JABCRE010000002">
    <property type="protein sequence ID" value="NMW30549.1"/>
    <property type="molecule type" value="Genomic_DNA"/>
</dbReference>
<evidence type="ECO:0000313" key="3">
    <source>
        <dbReference type="Proteomes" id="UP000561181"/>
    </source>
</evidence>
<feature type="region of interest" description="Disordered" evidence="1">
    <location>
        <begin position="1"/>
        <end position="22"/>
    </location>
</feature>
<organism evidence="2 3">
    <name type="scientific">Pontixanthobacter rizhaonensis</name>
    <dbReference type="NCBI Taxonomy" id="2730337"/>
    <lineage>
        <taxon>Bacteria</taxon>
        <taxon>Pseudomonadati</taxon>
        <taxon>Pseudomonadota</taxon>
        <taxon>Alphaproteobacteria</taxon>
        <taxon>Sphingomonadales</taxon>
        <taxon>Erythrobacteraceae</taxon>
        <taxon>Pontixanthobacter</taxon>
    </lineage>
</organism>
<protein>
    <submittedName>
        <fullName evidence="2">DUF192 domain-containing protein</fullName>
    </submittedName>
</protein>
<gene>
    <name evidence="2" type="ORF">HKD42_00515</name>
</gene>
<dbReference type="PANTHER" id="PTHR37953:SF1">
    <property type="entry name" value="UPF0127 PROTEIN MJ1496"/>
    <property type="match status" value="1"/>
</dbReference>
<dbReference type="PANTHER" id="PTHR37953">
    <property type="entry name" value="UPF0127 PROTEIN MJ1496"/>
    <property type="match status" value="1"/>
</dbReference>
<dbReference type="AlphaFoldDB" id="A0A848QIJ1"/>
<dbReference type="Pfam" id="PF02643">
    <property type="entry name" value="DUF192"/>
    <property type="match status" value="1"/>
</dbReference>
<evidence type="ECO:0000256" key="1">
    <source>
        <dbReference type="SAM" id="MobiDB-lite"/>
    </source>
</evidence>
<reference evidence="2 3" key="1">
    <citation type="submission" date="2020-04" db="EMBL/GenBank/DDBJ databases">
        <authorList>
            <person name="Liu A."/>
        </authorList>
    </citation>
    <scope>NUCLEOTIDE SEQUENCE [LARGE SCALE GENOMIC DNA]</scope>
    <source>
        <strain evidence="2 3">RZ02</strain>
    </source>
</reference>